<dbReference type="AlphaFoldDB" id="A0AAV7NGI6"/>
<dbReference type="PANTHER" id="PTHR47510:SF3">
    <property type="entry name" value="ENDO_EXONUCLEASE_PHOSPHATASE DOMAIN-CONTAINING PROTEIN"/>
    <property type="match status" value="1"/>
</dbReference>
<reference evidence="1" key="1">
    <citation type="journal article" date="2022" name="bioRxiv">
        <title>Sequencing and chromosome-scale assembly of the giantPleurodeles waltlgenome.</title>
        <authorList>
            <person name="Brown T."/>
            <person name="Elewa A."/>
            <person name="Iarovenko S."/>
            <person name="Subramanian E."/>
            <person name="Araus A.J."/>
            <person name="Petzold A."/>
            <person name="Susuki M."/>
            <person name="Suzuki K.-i.T."/>
            <person name="Hayashi T."/>
            <person name="Toyoda A."/>
            <person name="Oliveira C."/>
            <person name="Osipova E."/>
            <person name="Leigh N.D."/>
            <person name="Simon A."/>
            <person name="Yun M.H."/>
        </authorList>
    </citation>
    <scope>NUCLEOTIDE SEQUENCE</scope>
    <source>
        <strain evidence="1">20211129_DDA</strain>
        <tissue evidence="1">Liver</tissue>
    </source>
</reference>
<proteinExistence type="predicted"/>
<dbReference type="EMBL" id="JANPWB010000012">
    <property type="protein sequence ID" value="KAJ1115161.1"/>
    <property type="molecule type" value="Genomic_DNA"/>
</dbReference>
<evidence type="ECO:0000313" key="1">
    <source>
        <dbReference type="EMBL" id="KAJ1115161.1"/>
    </source>
</evidence>
<evidence type="ECO:0000313" key="2">
    <source>
        <dbReference type="Proteomes" id="UP001066276"/>
    </source>
</evidence>
<gene>
    <name evidence="1" type="ORF">NDU88_003387</name>
</gene>
<sequence>MIGTQALASSDYILLGDLNFHLENAYDSNSTALIANLANLGLKQLVTTLTHSAGHTLDPVFSASSHVSFSHATELHLPDHHCVHFTFEKPTAHHRPQQIPRCSWNKISEDQLISTLAWAPPPSTTDPNTAALNLRQWLDDCTNTLALLKKSPNNHTSAKVIWFTTDLQSSKQECRKIEEKWCHKPTESNLAALKTATRKHHQLIRTTKRSFYKDRINNNAHNSKELFSIFKELTNPRSCTIDPPPSQDLCDSLATFFHRNITEIHESFNSSSPITTKTTTIPDIPSHTNLLLSWTQISDEDTIKTMSTIHSGSPSEPCPHHVFNKVNPIIAPQLFMIINSSFETATFPESWKHAEVNALLKKPKADPEDLKNYRPISLLPFPAKVIEKIVNGQLP</sequence>
<evidence type="ECO:0008006" key="3">
    <source>
        <dbReference type="Google" id="ProtNLM"/>
    </source>
</evidence>
<dbReference type="Proteomes" id="UP001066276">
    <property type="component" value="Chromosome 8"/>
</dbReference>
<keyword evidence="2" id="KW-1185">Reference proteome</keyword>
<organism evidence="1 2">
    <name type="scientific">Pleurodeles waltl</name>
    <name type="common">Iberian ribbed newt</name>
    <dbReference type="NCBI Taxonomy" id="8319"/>
    <lineage>
        <taxon>Eukaryota</taxon>
        <taxon>Metazoa</taxon>
        <taxon>Chordata</taxon>
        <taxon>Craniata</taxon>
        <taxon>Vertebrata</taxon>
        <taxon>Euteleostomi</taxon>
        <taxon>Amphibia</taxon>
        <taxon>Batrachia</taxon>
        <taxon>Caudata</taxon>
        <taxon>Salamandroidea</taxon>
        <taxon>Salamandridae</taxon>
        <taxon>Pleurodelinae</taxon>
        <taxon>Pleurodeles</taxon>
    </lineage>
</organism>
<comment type="caution">
    <text evidence="1">The sequence shown here is derived from an EMBL/GenBank/DDBJ whole genome shotgun (WGS) entry which is preliminary data.</text>
</comment>
<dbReference type="PANTHER" id="PTHR47510">
    <property type="entry name" value="REVERSE TRANSCRIPTASE DOMAIN-CONTAINING PROTEIN"/>
    <property type="match status" value="1"/>
</dbReference>
<protein>
    <recommendedName>
        <fullName evidence="3">Endonuclease/exonuclease/phosphatase domain-containing protein</fullName>
    </recommendedName>
</protein>
<name>A0AAV7NGI6_PLEWA</name>
<accession>A0AAV7NGI6</accession>